<dbReference type="Pfam" id="PF15956">
    <property type="entry name" value="DUF4760"/>
    <property type="match status" value="1"/>
</dbReference>
<evidence type="ECO:0000313" key="2">
    <source>
        <dbReference type="EMBL" id="MCB5495367.1"/>
    </source>
</evidence>
<accession>A0AAJ1ES55</accession>
<gene>
    <name evidence="2" type="ORF">LIQ10_16760</name>
</gene>
<dbReference type="EMBL" id="JAJBNC010000038">
    <property type="protein sequence ID" value="MCB5495367.1"/>
    <property type="molecule type" value="Genomic_DNA"/>
</dbReference>
<dbReference type="InterPro" id="IPR031876">
    <property type="entry name" value="DUF4760"/>
</dbReference>
<organism evidence="2 3">
    <name type="scientific">Mediterraneibacter gnavus</name>
    <name type="common">Ruminococcus gnavus</name>
    <dbReference type="NCBI Taxonomy" id="33038"/>
    <lineage>
        <taxon>Bacteria</taxon>
        <taxon>Bacillati</taxon>
        <taxon>Bacillota</taxon>
        <taxon>Clostridia</taxon>
        <taxon>Lachnospirales</taxon>
        <taxon>Lachnospiraceae</taxon>
        <taxon>Mediterraneibacter</taxon>
    </lineage>
</organism>
<protein>
    <recommendedName>
        <fullName evidence="4">DUF4760 domain-containing protein</fullName>
    </recommendedName>
</protein>
<evidence type="ECO:0008006" key="4">
    <source>
        <dbReference type="Google" id="ProtNLM"/>
    </source>
</evidence>
<sequence>MRYEMLETFNTFIIPFLVLYIMLFFILFGKRYLRMYDTEKRLKFTQEEVKDRRKEVLILKDKILELDLSPGKMDVGNVCRAKYQDYIIRTFSIYNELVVGIYTGIYDENYIKMAIGTEMLDFYKMYANILVNNESYRNERFMALEMLLKEWEKEGFSVVRKNRRRMY</sequence>
<comment type="caution">
    <text evidence="2">The sequence shown here is derived from an EMBL/GenBank/DDBJ whole genome shotgun (WGS) entry which is preliminary data.</text>
</comment>
<evidence type="ECO:0000313" key="3">
    <source>
        <dbReference type="Proteomes" id="UP001297422"/>
    </source>
</evidence>
<feature type="transmembrane region" description="Helical" evidence="1">
    <location>
        <begin position="12"/>
        <end position="33"/>
    </location>
</feature>
<name>A0AAJ1ES55_MEDGN</name>
<reference evidence="2" key="1">
    <citation type="submission" date="2021-10" db="EMBL/GenBank/DDBJ databases">
        <title>Collection of gut derived symbiotic bacterial strains cultured from healthy donors.</title>
        <authorList>
            <person name="Lin H."/>
            <person name="Littmann E."/>
            <person name="Claire K."/>
            <person name="Pamer E."/>
        </authorList>
    </citation>
    <scope>NUCLEOTIDE SEQUENCE</scope>
    <source>
        <strain evidence="2">MSK.23.4</strain>
    </source>
</reference>
<dbReference type="RefSeq" id="WP_173878451.1">
    <property type="nucleotide sequence ID" value="NZ_JAAIMT010000003.1"/>
</dbReference>
<keyword evidence="1" id="KW-0812">Transmembrane</keyword>
<keyword evidence="1" id="KW-0472">Membrane</keyword>
<proteinExistence type="predicted"/>
<dbReference type="AlphaFoldDB" id="A0AAJ1ES55"/>
<evidence type="ECO:0000256" key="1">
    <source>
        <dbReference type="SAM" id="Phobius"/>
    </source>
</evidence>
<keyword evidence="1" id="KW-1133">Transmembrane helix</keyword>
<dbReference type="Proteomes" id="UP001297422">
    <property type="component" value="Unassembled WGS sequence"/>
</dbReference>